<evidence type="ECO:0000256" key="4">
    <source>
        <dbReference type="ARBA" id="ARBA00016461"/>
    </source>
</evidence>
<keyword evidence="8 12" id="KW-0812">Transmembrane</keyword>
<dbReference type="InterPro" id="IPR052075">
    <property type="entry name" value="Heme_exporter_D"/>
</dbReference>
<accession>A0ABR9BHF4</accession>
<evidence type="ECO:0000256" key="8">
    <source>
        <dbReference type="ARBA" id="ARBA00022692"/>
    </source>
</evidence>
<keyword evidence="5 12" id="KW-0813">Transport</keyword>
<keyword evidence="7 12" id="KW-0997">Cell inner membrane</keyword>
<dbReference type="PANTHER" id="PTHR37531:SF1">
    <property type="entry name" value="HEME EXPORTER PROTEIN D"/>
    <property type="match status" value="1"/>
</dbReference>
<gene>
    <name evidence="13" type="primary">ccmD</name>
    <name evidence="13" type="ORF">IFO68_04200</name>
</gene>
<comment type="caution">
    <text evidence="13">The sequence shown here is derived from an EMBL/GenBank/DDBJ whole genome shotgun (WGS) entry which is preliminary data.</text>
</comment>
<protein>
    <recommendedName>
        <fullName evidence="4 12">Heme exporter protein D</fullName>
    </recommendedName>
</protein>
<evidence type="ECO:0000256" key="10">
    <source>
        <dbReference type="ARBA" id="ARBA00022989"/>
    </source>
</evidence>
<name>A0ABR9BHF4_9GAMM</name>
<sequence>MHFDSFSDFLAMGGYAGYVWSAYGISALSLLILLWTSIRKSRRLAADIKNRIAREQRIKAAENLENTL</sequence>
<keyword evidence="10 12" id="KW-1133">Transmembrane helix</keyword>
<evidence type="ECO:0000256" key="12">
    <source>
        <dbReference type="RuleBase" id="RU363101"/>
    </source>
</evidence>
<comment type="subcellular location">
    <subcellularLocation>
        <location evidence="2 12">Cell inner membrane</location>
        <topology evidence="2 12">Single-pass membrane protein</topology>
    </subcellularLocation>
</comment>
<evidence type="ECO:0000256" key="9">
    <source>
        <dbReference type="ARBA" id="ARBA00022748"/>
    </source>
</evidence>
<evidence type="ECO:0000313" key="13">
    <source>
        <dbReference type="EMBL" id="MBD8511887.1"/>
    </source>
</evidence>
<keyword evidence="9 12" id="KW-0201">Cytochrome c-type biogenesis</keyword>
<evidence type="ECO:0000256" key="5">
    <source>
        <dbReference type="ARBA" id="ARBA00022448"/>
    </source>
</evidence>
<evidence type="ECO:0000256" key="1">
    <source>
        <dbReference type="ARBA" id="ARBA00002442"/>
    </source>
</evidence>
<dbReference type="Pfam" id="PF04995">
    <property type="entry name" value="CcmD"/>
    <property type="match status" value="1"/>
</dbReference>
<organism evidence="13 14">
    <name type="scientific">Photobacterium arenosum</name>
    <dbReference type="NCBI Taxonomy" id="2774143"/>
    <lineage>
        <taxon>Bacteria</taxon>
        <taxon>Pseudomonadati</taxon>
        <taxon>Pseudomonadota</taxon>
        <taxon>Gammaproteobacteria</taxon>
        <taxon>Vibrionales</taxon>
        <taxon>Vibrionaceae</taxon>
        <taxon>Photobacterium</taxon>
    </lineage>
</organism>
<dbReference type="Proteomes" id="UP000649768">
    <property type="component" value="Unassembled WGS sequence"/>
</dbReference>
<proteinExistence type="inferred from homology"/>
<evidence type="ECO:0000256" key="11">
    <source>
        <dbReference type="ARBA" id="ARBA00023136"/>
    </source>
</evidence>
<feature type="transmembrane region" description="Helical" evidence="12">
    <location>
        <begin position="15"/>
        <end position="35"/>
    </location>
</feature>
<dbReference type="NCBIfam" id="TIGR03141">
    <property type="entry name" value="cytochro_ccmD"/>
    <property type="match status" value="1"/>
</dbReference>
<dbReference type="PANTHER" id="PTHR37531">
    <property type="entry name" value="HEME EXPORTER PROTEIN D"/>
    <property type="match status" value="1"/>
</dbReference>
<dbReference type="InterPro" id="IPR007078">
    <property type="entry name" value="Haem_export_protD_CcmD"/>
</dbReference>
<evidence type="ECO:0000256" key="6">
    <source>
        <dbReference type="ARBA" id="ARBA00022475"/>
    </source>
</evidence>
<comment type="similarity">
    <text evidence="3 12">Belongs to the CcmD/CycX/HelD family.</text>
</comment>
<evidence type="ECO:0000313" key="14">
    <source>
        <dbReference type="Proteomes" id="UP000649768"/>
    </source>
</evidence>
<dbReference type="EMBL" id="JACYTP010000002">
    <property type="protein sequence ID" value="MBD8511887.1"/>
    <property type="molecule type" value="Genomic_DNA"/>
</dbReference>
<reference evidence="13 14" key="1">
    <citation type="submission" date="2020-09" db="EMBL/GenBank/DDBJ databases">
        <title>Photobacterium sp. CAU 1568 isolated from sand of Sido Beach.</title>
        <authorList>
            <person name="Kim W."/>
        </authorList>
    </citation>
    <scope>NUCLEOTIDE SEQUENCE [LARGE SCALE GENOMIC DNA]</scope>
    <source>
        <strain evidence="13 14">CAU 1568</strain>
    </source>
</reference>
<keyword evidence="11 12" id="KW-0472">Membrane</keyword>
<keyword evidence="14" id="KW-1185">Reference proteome</keyword>
<dbReference type="RefSeq" id="WP_192014723.1">
    <property type="nucleotide sequence ID" value="NZ_JACYTP010000002.1"/>
</dbReference>
<evidence type="ECO:0000256" key="3">
    <source>
        <dbReference type="ARBA" id="ARBA00008741"/>
    </source>
</evidence>
<evidence type="ECO:0000256" key="2">
    <source>
        <dbReference type="ARBA" id="ARBA00004377"/>
    </source>
</evidence>
<keyword evidence="6 12" id="KW-1003">Cell membrane</keyword>
<evidence type="ECO:0000256" key="7">
    <source>
        <dbReference type="ARBA" id="ARBA00022519"/>
    </source>
</evidence>
<comment type="function">
    <text evidence="1 12">Required for the export of heme to the periplasm for the biogenesis of c-type cytochromes.</text>
</comment>